<comment type="caution">
    <text evidence="3">The sequence shown here is derived from an EMBL/GenBank/DDBJ whole genome shotgun (WGS) entry which is preliminary data.</text>
</comment>
<gene>
    <name evidence="3" type="ORF">ESP51_05505</name>
</gene>
<dbReference type="InterPro" id="IPR003869">
    <property type="entry name" value="Polysac_CapD-like"/>
</dbReference>
<dbReference type="PANTHER" id="PTHR43318:SF1">
    <property type="entry name" value="POLYSACCHARIDE BIOSYNTHESIS PROTEIN EPSC-RELATED"/>
    <property type="match status" value="1"/>
</dbReference>
<feature type="domain" description="Polysaccharide biosynthesis protein CapD-like" evidence="2">
    <location>
        <begin position="142"/>
        <end position="418"/>
    </location>
</feature>
<sequence length="462" mass="50528">MVEFTGPGRRAIIVGHGTAGRALADDIRRHGGEVVGFLDDVSTGREVLGTLAEVNRVLADHDVRVILFAIPSIDAADLRSFVNSITADDVEIDIVPRTYGTLARETVRIEDLTDVDVLDLVGRRPVKHDLMTSRAFVEGKVVLVTGAAGSIGSQLVRQLAALGAGLVVAVDRWENGLFFLGRELESRTNVRFAIADVKSRERLEAIFTQYRPNVVFHAAAYKHVPLMQSNPLEAINNNVWGTLNTMQTSIEFGVENVVYVSTDKAVNPVNVMGATKRLGEMLMSALASQGGGTQFNAVRFGNVIESNGSVMQIFRRQFAERQPLTVTHPDVTRFFMTIDEAAQLIIQSAVVGANGDTVVLDMGEPVLVMDLARSLVKIVDPTLTIDVIGLRPGEKMYEELSYEPTRVSPTANPKIFATNDHTEDADGSRFDEIRLLVDDSLAYRMSDADAIERLRSFGFGIQ</sequence>
<dbReference type="CDD" id="cd05237">
    <property type="entry name" value="UDP_invert_4-6DH_SDR_e"/>
    <property type="match status" value="1"/>
</dbReference>
<reference evidence="3 4" key="1">
    <citation type="submission" date="2019-01" db="EMBL/GenBank/DDBJ databases">
        <title>Agromyces.</title>
        <authorList>
            <person name="Li J."/>
        </authorList>
    </citation>
    <scope>NUCLEOTIDE SEQUENCE [LARGE SCALE GENOMIC DNA]</scope>
    <source>
        <strain evidence="3 4">DSM 15934</strain>
    </source>
</reference>
<dbReference type="SUPFAM" id="SSF51735">
    <property type="entry name" value="NAD(P)-binding Rossmann-fold domains"/>
    <property type="match status" value="2"/>
</dbReference>
<evidence type="ECO:0000313" key="4">
    <source>
        <dbReference type="Proteomes" id="UP000293865"/>
    </source>
</evidence>
<protein>
    <submittedName>
        <fullName evidence="3">Polysaccharide biosynthesis protein</fullName>
    </submittedName>
</protein>
<proteinExistence type="inferred from homology"/>
<dbReference type="EMBL" id="SDPN01000007">
    <property type="protein sequence ID" value="RXZ72075.1"/>
    <property type="molecule type" value="Genomic_DNA"/>
</dbReference>
<dbReference type="InterPro" id="IPR036291">
    <property type="entry name" value="NAD(P)-bd_dom_sf"/>
</dbReference>
<name>A0A4Q2L1W9_9MICO</name>
<dbReference type="Pfam" id="PF02719">
    <property type="entry name" value="Polysacc_synt_2"/>
    <property type="match status" value="1"/>
</dbReference>
<dbReference type="InterPro" id="IPR051203">
    <property type="entry name" value="Polysaccharide_Synthase-Rel"/>
</dbReference>
<keyword evidence="4" id="KW-1185">Reference proteome</keyword>
<dbReference type="RefSeq" id="WP_129519895.1">
    <property type="nucleotide sequence ID" value="NZ_SDPN01000007.1"/>
</dbReference>
<dbReference type="Proteomes" id="UP000293865">
    <property type="component" value="Unassembled WGS sequence"/>
</dbReference>
<dbReference type="OrthoDB" id="9803111at2"/>
<organism evidence="3 4">
    <name type="scientific">Agromyces albus</name>
    <dbReference type="NCBI Taxonomy" id="205332"/>
    <lineage>
        <taxon>Bacteria</taxon>
        <taxon>Bacillati</taxon>
        <taxon>Actinomycetota</taxon>
        <taxon>Actinomycetes</taxon>
        <taxon>Micrococcales</taxon>
        <taxon>Microbacteriaceae</taxon>
        <taxon>Agromyces</taxon>
    </lineage>
</organism>
<dbReference type="Gene3D" id="3.40.50.720">
    <property type="entry name" value="NAD(P)-binding Rossmann-like Domain"/>
    <property type="match status" value="2"/>
</dbReference>
<comment type="similarity">
    <text evidence="1">Belongs to the polysaccharide synthase family.</text>
</comment>
<dbReference type="AlphaFoldDB" id="A0A4Q2L1W9"/>
<accession>A0A4Q2L1W9</accession>
<evidence type="ECO:0000256" key="1">
    <source>
        <dbReference type="ARBA" id="ARBA00007430"/>
    </source>
</evidence>
<dbReference type="PANTHER" id="PTHR43318">
    <property type="entry name" value="UDP-N-ACETYLGLUCOSAMINE 4,6-DEHYDRATASE"/>
    <property type="match status" value="1"/>
</dbReference>
<evidence type="ECO:0000259" key="2">
    <source>
        <dbReference type="Pfam" id="PF02719"/>
    </source>
</evidence>
<evidence type="ECO:0000313" key="3">
    <source>
        <dbReference type="EMBL" id="RXZ72075.1"/>
    </source>
</evidence>